<reference evidence="1 2" key="1">
    <citation type="submission" date="2024-02" db="EMBL/GenBank/DDBJ databases">
        <title>High-quality chromosome-scale genome assembly of Pensacola bahiagrass (Paspalum notatum Flugge var. saurae).</title>
        <authorList>
            <person name="Vega J.M."/>
            <person name="Podio M."/>
            <person name="Orjuela J."/>
            <person name="Siena L.A."/>
            <person name="Pessino S.C."/>
            <person name="Combes M.C."/>
            <person name="Mariac C."/>
            <person name="Albertini E."/>
            <person name="Pupilli F."/>
            <person name="Ortiz J.P.A."/>
            <person name="Leblanc O."/>
        </authorList>
    </citation>
    <scope>NUCLEOTIDE SEQUENCE [LARGE SCALE GENOMIC DNA]</scope>
    <source>
        <strain evidence="1">R1</strain>
        <tissue evidence="1">Leaf</tissue>
    </source>
</reference>
<protein>
    <submittedName>
        <fullName evidence="1">Uncharacterized protein</fullName>
    </submittedName>
</protein>
<dbReference type="EMBL" id="CP144750">
    <property type="protein sequence ID" value="WVZ82694.1"/>
    <property type="molecule type" value="Genomic_DNA"/>
</dbReference>
<organism evidence="1 2">
    <name type="scientific">Paspalum notatum var. saurae</name>
    <dbReference type="NCBI Taxonomy" id="547442"/>
    <lineage>
        <taxon>Eukaryota</taxon>
        <taxon>Viridiplantae</taxon>
        <taxon>Streptophyta</taxon>
        <taxon>Embryophyta</taxon>
        <taxon>Tracheophyta</taxon>
        <taxon>Spermatophyta</taxon>
        <taxon>Magnoliopsida</taxon>
        <taxon>Liliopsida</taxon>
        <taxon>Poales</taxon>
        <taxon>Poaceae</taxon>
        <taxon>PACMAD clade</taxon>
        <taxon>Panicoideae</taxon>
        <taxon>Andropogonodae</taxon>
        <taxon>Paspaleae</taxon>
        <taxon>Paspalinae</taxon>
        <taxon>Paspalum</taxon>
    </lineage>
</organism>
<name>A0AAQ3TZ07_PASNO</name>
<sequence length="72" mass="8278">MICSFFSALSHEDLLCVHAPFRCYSGDMLTPKTTTSAFIWRFSQQSFTGNAMQMRFATYVCFFILSTLQQTN</sequence>
<evidence type="ECO:0000313" key="1">
    <source>
        <dbReference type="EMBL" id="WVZ82694.1"/>
    </source>
</evidence>
<evidence type="ECO:0000313" key="2">
    <source>
        <dbReference type="Proteomes" id="UP001341281"/>
    </source>
</evidence>
<accession>A0AAQ3TZ07</accession>
<gene>
    <name evidence="1" type="ORF">U9M48_029930</name>
</gene>
<dbReference type="AlphaFoldDB" id="A0AAQ3TZ07"/>
<dbReference type="Proteomes" id="UP001341281">
    <property type="component" value="Chromosome 06"/>
</dbReference>
<keyword evidence="2" id="KW-1185">Reference proteome</keyword>
<proteinExistence type="predicted"/>